<name>A0ABS9DTH8_9PROT</name>
<proteinExistence type="predicted"/>
<evidence type="ECO:0000313" key="1">
    <source>
        <dbReference type="EMBL" id="MCF3945999.1"/>
    </source>
</evidence>
<gene>
    <name evidence="1" type="ORF">L2A60_04770</name>
</gene>
<evidence type="ECO:0000313" key="2">
    <source>
        <dbReference type="Proteomes" id="UP001521209"/>
    </source>
</evidence>
<comment type="caution">
    <text evidence="1">The sequence shown here is derived from an EMBL/GenBank/DDBJ whole genome shotgun (WGS) entry which is preliminary data.</text>
</comment>
<organism evidence="1 2">
    <name type="scientific">Acidiphilium iwatense</name>
    <dbReference type="NCBI Taxonomy" id="768198"/>
    <lineage>
        <taxon>Bacteria</taxon>
        <taxon>Pseudomonadati</taxon>
        <taxon>Pseudomonadota</taxon>
        <taxon>Alphaproteobacteria</taxon>
        <taxon>Acetobacterales</taxon>
        <taxon>Acidocellaceae</taxon>
        <taxon>Acidiphilium</taxon>
    </lineage>
</organism>
<dbReference type="Proteomes" id="UP001521209">
    <property type="component" value="Unassembled WGS sequence"/>
</dbReference>
<keyword evidence="2" id="KW-1185">Reference proteome</keyword>
<protein>
    <submittedName>
        <fullName evidence="1">Uncharacterized protein</fullName>
    </submittedName>
</protein>
<accession>A0ABS9DTH8</accession>
<sequence length="69" mass="7985">MGYRAYLLLFMHNSRISFQLNPVGAEQAFRVHISGTPSGHGWYRIAIDFLTRERIQQTFFGRFFSKSGA</sequence>
<reference evidence="1 2" key="1">
    <citation type="submission" date="2022-01" db="EMBL/GenBank/DDBJ databases">
        <authorList>
            <person name="Won M."/>
            <person name="Kim S.-J."/>
            <person name="Kwon S.-W."/>
        </authorList>
    </citation>
    <scope>NUCLEOTIDE SEQUENCE [LARGE SCALE GENOMIC DNA]</scope>
    <source>
        <strain evidence="1 2">KCTC 23505</strain>
    </source>
</reference>
<dbReference type="EMBL" id="JAKGBZ010000006">
    <property type="protein sequence ID" value="MCF3945999.1"/>
    <property type="molecule type" value="Genomic_DNA"/>
</dbReference>